<protein>
    <recommendedName>
        <fullName evidence="3">Type IV secretion protein Rhs</fullName>
    </recommendedName>
</protein>
<dbReference type="Proteomes" id="UP001554567">
    <property type="component" value="Unassembled WGS sequence"/>
</dbReference>
<keyword evidence="2" id="KW-1185">Reference proteome</keyword>
<name>A0ABV3N2T6_9GAMM</name>
<proteinExistence type="predicted"/>
<accession>A0ABV3N2T6</accession>
<comment type="caution">
    <text evidence="1">The sequence shown here is derived from an EMBL/GenBank/DDBJ whole genome shotgun (WGS) entry which is preliminary data.</text>
</comment>
<evidence type="ECO:0000313" key="1">
    <source>
        <dbReference type="EMBL" id="MEW5290124.1"/>
    </source>
</evidence>
<reference evidence="1 2" key="1">
    <citation type="submission" date="2024-07" db="EMBL/GenBank/DDBJ databases">
        <authorList>
            <person name="Dulla G.F.J."/>
            <person name="Delorm J.G."/>
        </authorList>
    </citation>
    <scope>NUCLEOTIDE SEQUENCE [LARGE SCALE GENOMIC DNA]</scope>
    <source>
        <strain evidence="1 2">JGD 233</strain>
    </source>
</reference>
<evidence type="ECO:0008006" key="3">
    <source>
        <dbReference type="Google" id="ProtNLM"/>
    </source>
</evidence>
<organism evidence="1 2">
    <name type="scientific">Erwinia papayae</name>
    <dbReference type="NCBI Taxonomy" id="206499"/>
    <lineage>
        <taxon>Bacteria</taxon>
        <taxon>Pseudomonadati</taxon>
        <taxon>Pseudomonadota</taxon>
        <taxon>Gammaproteobacteria</taxon>
        <taxon>Enterobacterales</taxon>
        <taxon>Erwiniaceae</taxon>
        <taxon>Erwinia</taxon>
    </lineage>
</organism>
<gene>
    <name evidence="1" type="ORF">ABW286_13180</name>
</gene>
<sequence length="122" mass="14232">MSADEKESRGLTSGEIILAKSIFKNAINYSVVKIYKGSYFPFTMQNQDTAVTPDGNIYFMPKHYQRDFSRALPVYQHWFIHEMTHVWQYQSGLNVKIRGLVSWAVSYRYSLPNHQLISDYGI</sequence>
<dbReference type="EMBL" id="JBFKZN010000006">
    <property type="protein sequence ID" value="MEW5290124.1"/>
    <property type="molecule type" value="Genomic_DNA"/>
</dbReference>
<dbReference type="RefSeq" id="WP_367167757.1">
    <property type="nucleotide sequence ID" value="NZ_JBFKZN010000006.1"/>
</dbReference>
<evidence type="ECO:0000313" key="2">
    <source>
        <dbReference type="Proteomes" id="UP001554567"/>
    </source>
</evidence>